<dbReference type="SMART" id="SM00382">
    <property type="entry name" value="AAA"/>
    <property type="match status" value="2"/>
</dbReference>
<dbReference type="CDD" id="cd03216">
    <property type="entry name" value="ABC_Carb_Monos_I"/>
    <property type="match status" value="1"/>
</dbReference>
<evidence type="ECO:0000256" key="7">
    <source>
        <dbReference type="ARBA" id="ARBA00022840"/>
    </source>
</evidence>
<dbReference type="InterPro" id="IPR003439">
    <property type="entry name" value="ABC_transporter-like_ATP-bd"/>
</dbReference>
<evidence type="ECO:0000313" key="11">
    <source>
        <dbReference type="EMBL" id="HEN14678.1"/>
    </source>
</evidence>
<proteinExistence type="predicted"/>
<dbReference type="PROSITE" id="PS50893">
    <property type="entry name" value="ABC_TRANSPORTER_2"/>
    <property type="match status" value="2"/>
</dbReference>
<dbReference type="PANTHER" id="PTHR43790:SF3">
    <property type="entry name" value="D-ALLOSE IMPORT ATP-BINDING PROTEIN ALSA-RELATED"/>
    <property type="match status" value="1"/>
</dbReference>
<dbReference type="GO" id="GO:0016887">
    <property type="term" value="F:ATP hydrolysis activity"/>
    <property type="evidence" value="ECO:0007669"/>
    <property type="project" value="InterPro"/>
</dbReference>
<organism evidence="11">
    <name type="scientific">Schlesneria paludicola</name>
    <dbReference type="NCBI Taxonomy" id="360056"/>
    <lineage>
        <taxon>Bacteria</taxon>
        <taxon>Pseudomonadati</taxon>
        <taxon>Planctomycetota</taxon>
        <taxon>Planctomycetia</taxon>
        <taxon>Planctomycetales</taxon>
        <taxon>Planctomycetaceae</taxon>
        <taxon>Schlesneria</taxon>
    </lineage>
</organism>
<keyword evidence="9" id="KW-0472">Membrane</keyword>
<name>A0A7C2JZL0_9PLAN</name>
<dbReference type="FunFam" id="3.40.50.300:FF:000127">
    <property type="entry name" value="Ribose import ATP-binding protein RbsA"/>
    <property type="match status" value="1"/>
</dbReference>
<dbReference type="GO" id="GO:0005524">
    <property type="term" value="F:ATP binding"/>
    <property type="evidence" value="ECO:0007669"/>
    <property type="project" value="UniProtKB-KW"/>
</dbReference>
<gene>
    <name evidence="11" type="ORF">ENQ76_04310</name>
</gene>
<keyword evidence="2" id="KW-0813">Transport</keyword>
<dbReference type="Pfam" id="PF00005">
    <property type="entry name" value="ABC_tran"/>
    <property type="match status" value="2"/>
</dbReference>
<reference evidence="11" key="1">
    <citation type="journal article" date="2020" name="mSystems">
        <title>Genome- and Community-Level Interaction Insights into Carbon Utilization and Element Cycling Functions of Hydrothermarchaeota in Hydrothermal Sediment.</title>
        <authorList>
            <person name="Zhou Z."/>
            <person name="Liu Y."/>
            <person name="Xu W."/>
            <person name="Pan J."/>
            <person name="Luo Z.H."/>
            <person name="Li M."/>
        </authorList>
    </citation>
    <scope>NUCLEOTIDE SEQUENCE [LARGE SCALE GENOMIC DNA]</scope>
    <source>
        <strain evidence="11">SpSt-339</strain>
    </source>
</reference>
<dbReference type="InterPro" id="IPR050107">
    <property type="entry name" value="ABC_carbohydrate_import_ATPase"/>
</dbReference>
<evidence type="ECO:0000256" key="9">
    <source>
        <dbReference type="ARBA" id="ARBA00023136"/>
    </source>
</evidence>
<sequence length="528" mass="57617">MEEKNTLTPGPSLGEAPGVGSKSPLIRFVGVTKRFQAVTALANVSFDVCPGELHALCGENGAGKSTLMKILSGVISDYEGQIELRGQPLRLSGPRDAEAAGIAIIHQELNLVGDLTAAANIFLGREKRIGGIWLDEHRMHDEARGLFQSLECQVRPTDLVRTLRIGDQQLVEIAKALSLKARIVIMDEPTSALTESEVERLYRVVARLREQGVTLIYISHKMNEVFRLADRITVLRDGQVVETLDRAATSPAEITRLMVGRDIETHRFHSDRARGDEVLRVDKLSLPWPGHVRQWRLKDIDLAVHRGEVLGIAGLMGAGRTELLECLYGSSPQAPSGRILLHGREVQLEHPAEALAAGIAMVTEDRKRYGLVPPMNVRQHITLSNLREAVAAGLVGPAAERRCATESIAQLRIKTAGTEAAISSLSGGNQQKCLIARALRTKPSLLLLDDPTRGIDVGAKAEIYRLIDELCRQGLAIIITSSELPELLAVCDRIAVLCEGVKTGEFVRRDFTEAAIMEAATARFRTAV</sequence>
<evidence type="ECO:0000256" key="5">
    <source>
        <dbReference type="ARBA" id="ARBA00022737"/>
    </source>
</evidence>
<accession>A0A7C2JZL0</accession>
<evidence type="ECO:0000259" key="10">
    <source>
        <dbReference type="PROSITE" id="PS50893"/>
    </source>
</evidence>
<protein>
    <submittedName>
        <fullName evidence="11">Sugar ABC transporter ATP-binding protein</fullName>
    </submittedName>
</protein>
<feature type="domain" description="ABC transporter" evidence="10">
    <location>
        <begin position="26"/>
        <end position="262"/>
    </location>
</feature>
<evidence type="ECO:0000256" key="3">
    <source>
        <dbReference type="ARBA" id="ARBA00022475"/>
    </source>
</evidence>
<dbReference type="PANTHER" id="PTHR43790">
    <property type="entry name" value="CARBOHYDRATE TRANSPORT ATP-BINDING PROTEIN MG119-RELATED"/>
    <property type="match status" value="1"/>
</dbReference>
<dbReference type="InterPro" id="IPR003593">
    <property type="entry name" value="AAA+_ATPase"/>
</dbReference>
<keyword evidence="6" id="KW-0547">Nucleotide-binding</keyword>
<keyword evidence="8" id="KW-1278">Translocase</keyword>
<dbReference type="CDD" id="cd03215">
    <property type="entry name" value="ABC_Carb_Monos_II"/>
    <property type="match status" value="1"/>
</dbReference>
<comment type="subcellular location">
    <subcellularLocation>
        <location evidence="1">Cell membrane</location>
        <topology evidence="1">Peripheral membrane protein</topology>
    </subcellularLocation>
</comment>
<keyword evidence="7 11" id="KW-0067">ATP-binding</keyword>
<comment type="caution">
    <text evidence="11">The sequence shown here is derived from an EMBL/GenBank/DDBJ whole genome shotgun (WGS) entry which is preliminary data.</text>
</comment>
<dbReference type="SUPFAM" id="SSF52540">
    <property type="entry name" value="P-loop containing nucleoside triphosphate hydrolases"/>
    <property type="match status" value="2"/>
</dbReference>
<keyword evidence="4" id="KW-0762">Sugar transport</keyword>
<feature type="domain" description="ABC transporter" evidence="10">
    <location>
        <begin position="279"/>
        <end position="524"/>
    </location>
</feature>
<dbReference type="InterPro" id="IPR027417">
    <property type="entry name" value="P-loop_NTPase"/>
</dbReference>
<dbReference type="GO" id="GO:0005886">
    <property type="term" value="C:plasma membrane"/>
    <property type="evidence" value="ECO:0007669"/>
    <property type="project" value="UniProtKB-SubCell"/>
</dbReference>
<dbReference type="AlphaFoldDB" id="A0A7C2JZL0"/>
<evidence type="ECO:0000256" key="6">
    <source>
        <dbReference type="ARBA" id="ARBA00022741"/>
    </source>
</evidence>
<evidence type="ECO:0000256" key="2">
    <source>
        <dbReference type="ARBA" id="ARBA00022448"/>
    </source>
</evidence>
<keyword evidence="5" id="KW-0677">Repeat</keyword>
<evidence type="ECO:0000256" key="4">
    <source>
        <dbReference type="ARBA" id="ARBA00022597"/>
    </source>
</evidence>
<keyword evidence="3" id="KW-1003">Cell membrane</keyword>
<dbReference type="Gene3D" id="3.40.50.300">
    <property type="entry name" value="P-loop containing nucleotide triphosphate hydrolases"/>
    <property type="match status" value="2"/>
</dbReference>
<evidence type="ECO:0000256" key="8">
    <source>
        <dbReference type="ARBA" id="ARBA00022967"/>
    </source>
</evidence>
<dbReference type="EMBL" id="DSOK01000129">
    <property type="protein sequence ID" value="HEN14678.1"/>
    <property type="molecule type" value="Genomic_DNA"/>
</dbReference>
<evidence type="ECO:0000256" key="1">
    <source>
        <dbReference type="ARBA" id="ARBA00004202"/>
    </source>
</evidence>